<evidence type="ECO:0000313" key="15">
    <source>
        <dbReference type="EMBL" id="MCG6661227.1"/>
    </source>
</evidence>
<dbReference type="EMBL" id="JABFUB010000003">
    <property type="protein sequence ID" value="MCG6661227.1"/>
    <property type="molecule type" value="Genomic_DNA"/>
</dbReference>
<feature type="transmembrane region" description="Helical" evidence="13">
    <location>
        <begin position="35"/>
        <end position="56"/>
    </location>
</feature>
<evidence type="ECO:0000313" key="14">
    <source>
        <dbReference type="EMBL" id="MBA2780679.1"/>
    </source>
</evidence>
<keyword evidence="10" id="KW-0921">Nickel transport</keyword>
<evidence type="ECO:0000256" key="7">
    <source>
        <dbReference type="ARBA" id="ARBA00022692"/>
    </source>
</evidence>
<dbReference type="AlphaFoldDB" id="A0A7V9W419"/>
<dbReference type="GO" id="GO:0006824">
    <property type="term" value="P:cobalt ion transport"/>
    <property type="evidence" value="ECO:0007669"/>
    <property type="project" value="UniProtKB-KW"/>
</dbReference>
<dbReference type="EMBL" id="JACEFT010000029">
    <property type="protein sequence ID" value="MBA2780679.1"/>
    <property type="molecule type" value="Genomic_DNA"/>
</dbReference>
<keyword evidence="12" id="KW-0170">Cobalt</keyword>
<keyword evidence="9" id="KW-0406">Ion transport</keyword>
<keyword evidence="7 13" id="KW-0812">Transmembrane</keyword>
<evidence type="ECO:0000256" key="10">
    <source>
        <dbReference type="ARBA" id="ARBA00023112"/>
    </source>
</evidence>
<proteinExistence type="inferred from homology"/>
<dbReference type="Pfam" id="PF03824">
    <property type="entry name" value="NicO"/>
    <property type="match status" value="1"/>
</dbReference>
<protein>
    <recommendedName>
        <fullName evidence="13">Nickel/cobalt efflux system</fullName>
    </recommendedName>
</protein>
<comment type="similarity">
    <text evidence="13">Belongs to the NiCoT transporter (TC 2.A.52) family.</text>
</comment>
<comment type="caution">
    <text evidence="14">The sequence shown here is derived from an EMBL/GenBank/DDBJ whole genome shotgun (WGS) entry which is preliminary data.</text>
</comment>
<dbReference type="GO" id="GO:0015099">
    <property type="term" value="F:nickel cation transmembrane transporter activity"/>
    <property type="evidence" value="ECO:0007669"/>
    <property type="project" value="UniProtKB-UniRule"/>
</dbReference>
<keyword evidence="3" id="KW-0171">Cobalt transport</keyword>
<keyword evidence="6" id="KW-0533">Nickel</keyword>
<dbReference type="InterPro" id="IPR051224">
    <property type="entry name" value="NiCoT_RcnA"/>
</dbReference>
<keyword evidence="8 13" id="KW-1133">Transmembrane helix</keyword>
<evidence type="ECO:0000256" key="4">
    <source>
        <dbReference type="ARBA" id="ARBA00022448"/>
    </source>
</evidence>
<feature type="transmembrane region" description="Helical" evidence="13">
    <location>
        <begin position="90"/>
        <end position="108"/>
    </location>
</feature>
<keyword evidence="17" id="KW-1185">Reference proteome</keyword>
<reference evidence="15 17" key="1">
    <citation type="submission" date="2020-05" db="EMBL/GenBank/DDBJ databases">
        <title>Comparative genomic analysis of denitrifying bacteria from Halomonas genus.</title>
        <authorList>
            <person name="Wang L."/>
            <person name="Shao Z."/>
        </authorList>
    </citation>
    <scope>NUCLEOTIDE SEQUENCE [LARGE SCALE GENOMIC DNA]</scope>
    <source>
        <strain evidence="15 17">DSM 17331</strain>
    </source>
</reference>
<gene>
    <name evidence="14" type="ORF">H1D44_17460</name>
    <name evidence="15" type="ORF">HOP48_06640</name>
</gene>
<evidence type="ECO:0000313" key="17">
    <source>
        <dbReference type="Proteomes" id="UP000814353"/>
    </source>
</evidence>
<evidence type="ECO:0000256" key="1">
    <source>
        <dbReference type="ARBA" id="ARBA00002510"/>
    </source>
</evidence>
<comment type="subcellular location">
    <subcellularLocation>
        <location evidence="2 13">Cell membrane</location>
        <topology evidence="2 13">Multi-pass membrane protein</topology>
    </subcellularLocation>
</comment>
<keyword evidence="11 13" id="KW-0472">Membrane</keyword>
<organism evidence="14 16">
    <name type="scientific">Billgrantia kenyensis</name>
    <dbReference type="NCBI Taxonomy" id="321266"/>
    <lineage>
        <taxon>Bacteria</taxon>
        <taxon>Pseudomonadati</taxon>
        <taxon>Pseudomonadota</taxon>
        <taxon>Gammaproteobacteria</taxon>
        <taxon>Oceanospirillales</taxon>
        <taxon>Halomonadaceae</taxon>
        <taxon>Billgrantia</taxon>
    </lineage>
</organism>
<keyword evidence="5" id="KW-1003">Cell membrane</keyword>
<dbReference type="RefSeq" id="WP_181516362.1">
    <property type="nucleotide sequence ID" value="NZ_JABFUB010000003.1"/>
</dbReference>
<evidence type="ECO:0000256" key="11">
    <source>
        <dbReference type="ARBA" id="ARBA00023136"/>
    </source>
</evidence>
<reference evidence="14 16" key="2">
    <citation type="submission" date="2020-07" db="EMBL/GenBank/DDBJ databases">
        <title>Identification of Halomonas strains.</title>
        <authorList>
            <person name="Xiao Z."/>
            <person name="Shen J."/>
        </authorList>
    </citation>
    <scope>NUCLEOTIDE SEQUENCE [LARGE SCALE GENOMIC DNA]</scope>
    <source>
        <strain evidence="14 16">DSM 17331</strain>
    </source>
</reference>
<evidence type="ECO:0000256" key="8">
    <source>
        <dbReference type="ARBA" id="ARBA00022989"/>
    </source>
</evidence>
<evidence type="ECO:0000256" key="9">
    <source>
        <dbReference type="ARBA" id="ARBA00023065"/>
    </source>
</evidence>
<dbReference type="GO" id="GO:0010045">
    <property type="term" value="P:response to nickel cation"/>
    <property type="evidence" value="ECO:0007669"/>
    <property type="project" value="TreeGrafter"/>
</dbReference>
<evidence type="ECO:0000256" key="2">
    <source>
        <dbReference type="ARBA" id="ARBA00004651"/>
    </source>
</evidence>
<evidence type="ECO:0000313" key="16">
    <source>
        <dbReference type="Proteomes" id="UP000518091"/>
    </source>
</evidence>
<evidence type="ECO:0000256" key="5">
    <source>
        <dbReference type="ARBA" id="ARBA00022475"/>
    </source>
</evidence>
<feature type="transmembrane region" description="Helical" evidence="13">
    <location>
        <begin position="129"/>
        <end position="152"/>
    </location>
</feature>
<evidence type="ECO:0000256" key="3">
    <source>
        <dbReference type="ARBA" id="ARBA00022426"/>
    </source>
</evidence>
<feature type="transmembrane region" description="Helical" evidence="13">
    <location>
        <begin position="164"/>
        <end position="186"/>
    </location>
</feature>
<feature type="transmembrane region" description="Helical" evidence="13">
    <location>
        <begin position="291"/>
        <end position="315"/>
    </location>
</feature>
<accession>A0A7V9W419</accession>
<evidence type="ECO:0000256" key="13">
    <source>
        <dbReference type="RuleBase" id="RU362101"/>
    </source>
</evidence>
<name>A0A7V9W419_9GAMM</name>
<dbReference type="Proteomes" id="UP000518091">
    <property type="component" value="Unassembled WGS sequence"/>
</dbReference>
<dbReference type="InterPro" id="IPR011541">
    <property type="entry name" value="Ni/Co_transpt_high_affinity"/>
</dbReference>
<dbReference type="GO" id="GO:0005886">
    <property type="term" value="C:plasma membrane"/>
    <property type="evidence" value="ECO:0007669"/>
    <property type="project" value="UniProtKB-SubCell"/>
</dbReference>
<dbReference type="PANTHER" id="PTHR40659">
    <property type="entry name" value="NICKEL/COBALT EFFLUX SYSTEM RCNA"/>
    <property type="match status" value="1"/>
</dbReference>
<evidence type="ECO:0000256" key="6">
    <source>
        <dbReference type="ARBA" id="ARBA00022596"/>
    </source>
</evidence>
<evidence type="ECO:0000256" key="12">
    <source>
        <dbReference type="ARBA" id="ARBA00023285"/>
    </source>
</evidence>
<dbReference type="GO" id="GO:0046583">
    <property type="term" value="F:monoatomic cation efflux transmembrane transporter activity"/>
    <property type="evidence" value="ECO:0007669"/>
    <property type="project" value="TreeGrafter"/>
</dbReference>
<comment type="function">
    <text evidence="1">Efflux system for nickel and cobalt.</text>
</comment>
<dbReference type="Proteomes" id="UP000814353">
    <property type="component" value="Unassembled WGS sequence"/>
</dbReference>
<feature type="transmembrane region" description="Helical" evidence="13">
    <location>
        <begin position="361"/>
        <end position="385"/>
    </location>
</feature>
<keyword evidence="4 13" id="KW-0813">Transport</keyword>
<dbReference type="GO" id="GO:0032025">
    <property type="term" value="P:response to cobalt ion"/>
    <property type="evidence" value="ECO:0007669"/>
    <property type="project" value="TreeGrafter"/>
</dbReference>
<sequence>MTQRFDTPPHTLDTPAPTPSVAVTKPQHTLYRRRWATAALLVAAGGILLLLQLNAWQGMSLQLLAWQRELHRSLTLAISGWSDAPSWSSGWWLMALSFGYGVFHAAGPGHGKAVLSTYLVSQGGGIKRALGLSFSAAMLQGLMAIALVLVLVKGLGWLTRQAMGSVAGLELASFLMVAMLGVWLCLRARRILRAGNRASDSRPHAHTPAPAALSLQAVPTGAAHDQAAEEQPNFQFHAHAAGSRQALLHTHSGHGCDCGARHHVAPEETGDWRTATATVVAIGMRPCSGAVLLMGAASLLGHMALGAAAVMTMALGTALTVSALALLSVLARDWVTRLYLKYDLKYDLKHGNGRLAQLSRLGGWLALTGGVALVWLGLSLAWHAVTLPAAGPVLFS</sequence>
<dbReference type="PANTHER" id="PTHR40659:SF1">
    <property type="entry name" value="NICKEL_COBALT EFFLUX SYSTEM RCNA"/>
    <property type="match status" value="1"/>
</dbReference>